<reference evidence="1 2" key="1">
    <citation type="journal article" date="2023" name="J. Hered.">
        <title>Chromosome-level genome of the wood stork (Mycteria americana) provides insight into avian chromosome evolution.</title>
        <authorList>
            <person name="Flamio R. Jr."/>
            <person name="Ramstad K.M."/>
        </authorList>
    </citation>
    <scope>NUCLEOTIDE SEQUENCE [LARGE SCALE GENOMIC DNA]</scope>
    <source>
        <strain evidence="1">JAX WOST 10</strain>
    </source>
</reference>
<proteinExistence type="predicted"/>
<sequence>MVYLDPQECLVGLEQEVSQVIQDIQGQQVTQAFQGLDFLETQVQKEIKDLQEGEGHQVVKERLEIQAELET</sequence>
<dbReference type="AlphaFoldDB" id="A0AAN7NPV3"/>
<evidence type="ECO:0000313" key="2">
    <source>
        <dbReference type="Proteomes" id="UP001333110"/>
    </source>
</evidence>
<protein>
    <submittedName>
        <fullName evidence="1">Uncharacterized protein</fullName>
    </submittedName>
</protein>
<evidence type="ECO:0000313" key="1">
    <source>
        <dbReference type="EMBL" id="KAK4820237.1"/>
    </source>
</evidence>
<gene>
    <name evidence="1" type="ORF">QYF61_022357</name>
</gene>
<accession>A0AAN7NPV3</accession>
<organism evidence="1 2">
    <name type="scientific">Mycteria americana</name>
    <name type="common">Wood stork</name>
    <dbReference type="NCBI Taxonomy" id="33587"/>
    <lineage>
        <taxon>Eukaryota</taxon>
        <taxon>Metazoa</taxon>
        <taxon>Chordata</taxon>
        <taxon>Craniata</taxon>
        <taxon>Vertebrata</taxon>
        <taxon>Euteleostomi</taxon>
        <taxon>Archelosauria</taxon>
        <taxon>Archosauria</taxon>
        <taxon>Dinosauria</taxon>
        <taxon>Saurischia</taxon>
        <taxon>Theropoda</taxon>
        <taxon>Coelurosauria</taxon>
        <taxon>Aves</taxon>
        <taxon>Neognathae</taxon>
        <taxon>Neoaves</taxon>
        <taxon>Aequornithes</taxon>
        <taxon>Ciconiiformes</taxon>
        <taxon>Ciconiidae</taxon>
        <taxon>Mycteria</taxon>
    </lineage>
</organism>
<dbReference type="EMBL" id="JAUNZN010000006">
    <property type="protein sequence ID" value="KAK4820237.1"/>
    <property type="molecule type" value="Genomic_DNA"/>
</dbReference>
<dbReference type="Proteomes" id="UP001333110">
    <property type="component" value="Unassembled WGS sequence"/>
</dbReference>
<name>A0AAN7NPV3_MYCAM</name>
<comment type="caution">
    <text evidence="1">The sequence shown here is derived from an EMBL/GenBank/DDBJ whole genome shotgun (WGS) entry which is preliminary data.</text>
</comment>
<keyword evidence="2" id="KW-1185">Reference proteome</keyword>